<dbReference type="EMBL" id="AP024086">
    <property type="protein sequence ID" value="BCL60159.1"/>
    <property type="molecule type" value="Genomic_DNA"/>
</dbReference>
<keyword evidence="1" id="KW-0472">Membrane</keyword>
<keyword evidence="3" id="KW-1185">Reference proteome</keyword>
<reference evidence="2" key="1">
    <citation type="submission" date="2020-09" db="EMBL/GenBank/DDBJ databases">
        <title>Desulfogranum mesoprofundum gen. nov., sp. nov., a novel mesophilic, sulfate-reducing chemolithoautotroph isolated from a deep-sea hydrothermal vent chimney in the Suiyo Seamount.</title>
        <authorList>
            <person name="Hashimoto Y."/>
            <person name="Nakagawa S."/>
        </authorList>
    </citation>
    <scope>NUCLEOTIDE SEQUENCE</scope>
    <source>
        <strain evidence="2">KT2</strain>
    </source>
</reference>
<dbReference type="AlphaFoldDB" id="A0A8D5FQZ4"/>
<evidence type="ECO:0000313" key="2">
    <source>
        <dbReference type="EMBL" id="BCL60159.1"/>
    </source>
</evidence>
<dbReference type="Proteomes" id="UP000826725">
    <property type="component" value="Chromosome"/>
</dbReference>
<dbReference type="KEGG" id="dbk:DGMP_08520"/>
<organism evidence="2 3">
    <name type="scientific">Desulfomarina profundi</name>
    <dbReference type="NCBI Taxonomy" id="2772557"/>
    <lineage>
        <taxon>Bacteria</taxon>
        <taxon>Pseudomonadati</taxon>
        <taxon>Thermodesulfobacteriota</taxon>
        <taxon>Desulfobulbia</taxon>
        <taxon>Desulfobulbales</taxon>
        <taxon>Desulfobulbaceae</taxon>
        <taxon>Desulfomarina</taxon>
    </lineage>
</organism>
<gene>
    <name evidence="2" type="ORF">DGMP_08520</name>
</gene>
<evidence type="ECO:0000313" key="3">
    <source>
        <dbReference type="Proteomes" id="UP000826725"/>
    </source>
</evidence>
<protein>
    <submittedName>
        <fullName evidence="2">Uncharacterized protein</fullName>
    </submittedName>
</protein>
<proteinExistence type="predicted"/>
<keyword evidence="1" id="KW-1133">Transmembrane helix</keyword>
<feature type="transmembrane region" description="Helical" evidence="1">
    <location>
        <begin position="20"/>
        <end position="41"/>
    </location>
</feature>
<keyword evidence="1" id="KW-0812">Transmembrane</keyword>
<name>A0A8D5FQZ4_9BACT</name>
<accession>A0A8D5FQZ4</accession>
<sequence>MAARKKKAKKLKFELTRSAAAGLGVILFCLFLWMFLLGVWAGQSLLLPSYGKKVAVVDKKASELSEPLVIHAEKKPVKKR</sequence>
<evidence type="ECO:0000256" key="1">
    <source>
        <dbReference type="SAM" id="Phobius"/>
    </source>
</evidence>